<dbReference type="EMBL" id="JADBEK010000001">
    <property type="protein sequence ID" value="MBE1593719.1"/>
    <property type="molecule type" value="Genomic_DNA"/>
</dbReference>
<evidence type="ECO:0000256" key="1">
    <source>
        <dbReference type="SAM" id="MobiDB-lite"/>
    </source>
</evidence>
<feature type="region of interest" description="Disordered" evidence="1">
    <location>
        <begin position="1"/>
        <end position="89"/>
    </location>
</feature>
<sequence>MAIPELHLPQRQGEAAGGVVARPPGEHRRARLPPRRQPPPGHSGEGPESGIAVGDLVAELARAQGQRHRRRQPRPGRPRVHHLGGAEPA</sequence>
<reference evidence="2 3" key="1">
    <citation type="submission" date="2020-10" db="EMBL/GenBank/DDBJ databases">
        <title>Sequencing the genomes of 1000 actinobacteria strains.</title>
        <authorList>
            <person name="Klenk H.-P."/>
        </authorList>
    </citation>
    <scope>NUCLEOTIDE SEQUENCE [LARGE SCALE GENOMIC DNA]</scope>
    <source>
        <strain evidence="2 3">DSM 43173</strain>
    </source>
</reference>
<feature type="compositionally biased region" description="Basic residues" evidence="1">
    <location>
        <begin position="65"/>
        <end position="82"/>
    </location>
</feature>
<dbReference type="Proteomes" id="UP000633509">
    <property type="component" value="Unassembled WGS sequence"/>
</dbReference>
<name>A0ABR9ML95_9ACTN</name>
<dbReference type="RefSeq" id="WP_192793033.1">
    <property type="nucleotide sequence ID" value="NZ_JADBEK010000001.1"/>
</dbReference>
<evidence type="ECO:0000313" key="2">
    <source>
        <dbReference type="EMBL" id="MBE1593719.1"/>
    </source>
</evidence>
<protein>
    <submittedName>
        <fullName evidence="2">Uncharacterized protein</fullName>
    </submittedName>
</protein>
<keyword evidence="3" id="KW-1185">Reference proteome</keyword>
<comment type="caution">
    <text evidence="2">The sequence shown here is derived from an EMBL/GenBank/DDBJ whole genome shotgun (WGS) entry which is preliminary data.</text>
</comment>
<organism evidence="2 3">
    <name type="scientific">Nonomuraea angiospora</name>
    <dbReference type="NCBI Taxonomy" id="46172"/>
    <lineage>
        <taxon>Bacteria</taxon>
        <taxon>Bacillati</taxon>
        <taxon>Actinomycetota</taxon>
        <taxon>Actinomycetes</taxon>
        <taxon>Streptosporangiales</taxon>
        <taxon>Streptosporangiaceae</taxon>
        <taxon>Nonomuraea</taxon>
    </lineage>
</organism>
<gene>
    <name evidence="2" type="ORF">H4W80_011977</name>
</gene>
<evidence type="ECO:0000313" key="3">
    <source>
        <dbReference type="Proteomes" id="UP000633509"/>
    </source>
</evidence>
<proteinExistence type="predicted"/>
<accession>A0ABR9ML95</accession>